<keyword evidence="2" id="KW-1185">Reference proteome</keyword>
<dbReference type="Proteomes" id="UP000298652">
    <property type="component" value="Chromosome 3"/>
</dbReference>
<sequence length="109" mass="11648">MGNCPALHYVKVSARGGRGHRIRRWESPETMLEGGAGVSAAGDEGGGGVGMGQLRSWAARAEGDICGFVTFSDASPLSASRTVTSRHPRFHKLIPRHLFFLSNRVSIQG</sequence>
<evidence type="ECO:0000313" key="1">
    <source>
        <dbReference type="EMBL" id="TKW26564.1"/>
    </source>
</evidence>
<reference evidence="1" key="1">
    <citation type="submission" date="2019-03" db="EMBL/GenBank/DDBJ databases">
        <title>WGS assembly of Setaria viridis.</title>
        <authorList>
            <person name="Huang P."/>
            <person name="Jenkins J."/>
            <person name="Grimwood J."/>
            <person name="Barry K."/>
            <person name="Healey A."/>
            <person name="Mamidi S."/>
            <person name="Sreedasyam A."/>
            <person name="Shu S."/>
            <person name="Feldman M."/>
            <person name="Wu J."/>
            <person name="Yu Y."/>
            <person name="Chen C."/>
            <person name="Johnson J."/>
            <person name="Rokhsar D."/>
            <person name="Baxter I."/>
            <person name="Schmutz J."/>
            <person name="Brutnell T."/>
            <person name="Kellogg E."/>
        </authorList>
    </citation>
    <scope>NUCLEOTIDE SEQUENCE [LARGE SCALE GENOMIC DNA]</scope>
</reference>
<dbReference type="Gramene" id="TKW26564">
    <property type="protein sequence ID" value="TKW26564"/>
    <property type="gene ID" value="SEVIR_3G198700v2"/>
</dbReference>
<organism evidence="1 2">
    <name type="scientific">Setaria viridis</name>
    <name type="common">Green bristlegrass</name>
    <name type="synonym">Setaria italica subsp. viridis</name>
    <dbReference type="NCBI Taxonomy" id="4556"/>
    <lineage>
        <taxon>Eukaryota</taxon>
        <taxon>Viridiplantae</taxon>
        <taxon>Streptophyta</taxon>
        <taxon>Embryophyta</taxon>
        <taxon>Tracheophyta</taxon>
        <taxon>Spermatophyta</taxon>
        <taxon>Magnoliopsida</taxon>
        <taxon>Liliopsida</taxon>
        <taxon>Poales</taxon>
        <taxon>Poaceae</taxon>
        <taxon>PACMAD clade</taxon>
        <taxon>Panicoideae</taxon>
        <taxon>Panicodae</taxon>
        <taxon>Paniceae</taxon>
        <taxon>Cenchrinae</taxon>
        <taxon>Setaria</taxon>
    </lineage>
</organism>
<dbReference type="AlphaFoldDB" id="A0A4U6VE02"/>
<gene>
    <name evidence="1" type="ORF">SEVIR_3G198700v2</name>
</gene>
<evidence type="ECO:0000313" key="2">
    <source>
        <dbReference type="Proteomes" id="UP000298652"/>
    </source>
</evidence>
<dbReference type="EMBL" id="CM016554">
    <property type="protein sequence ID" value="TKW26564.1"/>
    <property type="molecule type" value="Genomic_DNA"/>
</dbReference>
<proteinExistence type="predicted"/>
<protein>
    <submittedName>
        <fullName evidence="1">Uncharacterized protein</fullName>
    </submittedName>
</protein>
<accession>A0A4U6VE02</accession>
<name>A0A4U6VE02_SETVI</name>